<feature type="domain" description="DUF112" evidence="2">
    <location>
        <begin position="20"/>
        <end position="447"/>
    </location>
</feature>
<dbReference type="PANTHER" id="PTHR35342:SF5">
    <property type="entry name" value="TRICARBOXYLIC TRANSPORT PROTEIN"/>
    <property type="match status" value="1"/>
</dbReference>
<dbReference type="Pfam" id="PF01970">
    <property type="entry name" value="TctA"/>
    <property type="match status" value="1"/>
</dbReference>
<feature type="transmembrane region" description="Helical" evidence="1">
    <location>
        <begin position="366"/>
        <end position="389"/>
    </location>
</feature>
<evidence type="ECO:0000313" key="4">
    <source>
        <dbReference type="Proteomes" id="UP001300261"/>
    </source>
</evidence>
<dbReference type="Proteomes" id="UP001300261">
    <property type="component" value="Unassembled WGS sequence"/>
</dbReference>
<comment type="caution">
    <text evidence="3">The sequence shown here is derived from an EMBL/GenBank/DDBJ whole genome shotgun (WGS) entry which is preliminary data.</text>
</comment>
<evidence type="ECO:0000259" key="2">
    <source>
        <dbReference type="Pfam" id="PF01970"/>
    </source>
</evidence>
<feature type="transmembrane region" description="Helical" evidence="1">
    <location>
        <begin position="61"/>
        <end position="82"/>
    </location>
</feature>
<organism evidence="3 4">
    <name type="scientific">Roseibium salinum</name>
    <dbReference type="NCBI Taxonomy" id="1604349"/>
    <lineage>
        <taxon>Bacteria</taxon>
        <taxon>Pseudomonadati</taxon>
        <taxon>Pseudomonadota</taxon>
        <taxon>Alphaproteobacteria</taxon>
        <taxon>Hyphomicrobiales</taxon>
        <taxon>Stappiaceae</taxon>
        <taxon>Roseibium</taxon>
    </lineage>
</organism>
<feature type="transmembrane region" description="Helical" evidence="1">
    <location>
        <begin position="109"/>
        <end position="136"/>
    </location>
</feature>
<feature type="transmembrane region" description="Helical" evidence="1">
    <location>
        <begin position="170"/>
        <end position="187"/>
    </location>
</feature>
<feature type="transmembrane region" description="Helical" evidence="1">
    <location>
        <begin position="266"/>
        <end position="288"/>
    </location>
</feature>
<name>A0ABT3QXH8_9HYPH</name>
<feature type="transmembrane region" description="Helical" evidence="1">
    <location>
        <begin position="148"/>
        <end position="164"/>
    </location>
</feature>
<reference evidence="3 4" key="1">
    <citation type="journal article" date="2016" name="Int. J. Syst. Evol. Microbiol.">
        <title>Labrenzia salina sp. nov., isolated from the rhizosphere of the halophyte Arthrocnemum macrostachyum.</title>
        <authorList>
            <person name="Camacho M."/>
            <person name="Redondo-Gomez S."/>
            <person name="Rodriguez-Llorente I."/>
            <person name="Rohde M."/>
            <person name="Sproer C."/>
            <person name="Schumann P."/>
            <person name="Klenk H.P."/>
            <person name="Montero-Calasanz M.D.C."/>
        </authorList>
    </citation>
    <scope>NUCLEOTIDE SEQUENCE [LARGE SCALE GENOMIC DNA]</scope>
    <source>
        <strain evidence="3 4">DSM 29163</strain>
    </source>
</reference>
<keyword evidence="1" id="KW-0812">Transmembrane</keyword>
<accession>A0ABT3QXH8</accession>
<dbReference type="EMBL" id="JAPEVI010000002">
    <property type="protein sequence ID" value="MCX2721612.1"/>
    <property type="molecule type" value="Genomic_DNA"/>
</dbReference>
<feature type="transmembrane region" description="Helical" evidence="1">
    <location>
        <begin position="471"/>
        <end position="494"/>
    </location>
</feature>
<keyword evidence="1" id="KW-0472">Membrane</keyword>
<feature type="transmembrane region" description="Helical" evidence="1">
    <location>
        <begin position="20"/>
        <end position="49"/>
    </location>
</feature>
<keyword evidence="4" id="KW-1185">Reference proteome</keyword>
<sequence>MTFFLELLNGFTVLARPDVLGFMVLGFFIGAFFGAMPGLTSVLAIALLLPVTYSIDVVPALVMCAAIFMSGMYAGSITATTINIPGAPSSMMTAIEGNRLMKKGQGANALGHAALGSMIGGSVGALLLMALMPLAAKLSLLIQTPGKFSLVLFALIVIVIVERAEISKGIVATLLGIMIATIGIDVMQPIPRIHFGTELLVEGINMMPIIIGTFAICEVLVQAQAHAETLNAQALRVASEIRRRDFLPKWSEVRDIGLFTYLKSALIGYGIGILPGAGGSMAAFVAYADAKRGSKKPQEYGDGSREGIAAAESANNSMCGGAFVPMLMFGIPGDPTTAVVLGVLVINGLQPGPRLLENQVDLIAPMFASLLVSALILIPLTLFLLGPWFVRIVAIPRGLLYASIAVVALVGSFVATFSVFQMALAVVFGVLAFFMRKNGYPTVSLLLGFILGPDLEQYLRRSLALNDNNPVVFLTSPDSLFFLVLAAVFFYFMVLRKQPATGAGLPEDASSKAAEDRT</sequence>
<feature type="transmembrane region" description="Helical" evidence="1">
    <location>
        <begin position="199"/>
        <end position="221"/>
    </location>
</feature>
<proteinExistence type="predicted"/>
<dbReference type="InterPro" id="IPR002823">
    <property type="entry name" value="DUF112_TM"/>
</dbReference>
<dbReference type="RefSeq" id="WP_265961303.1">
    <property type="nucleotide sequence ID" value="NZ_JAPEVI010000002.1"/>
</dbReference>
<dbReference type="PANTHER" id="PTHR35342">
    <property type="entry name" value="TRICARBOXYLIC TRANSPORT PROTEIN"/>
    <property type="match status" value="1"/>
</dbReference>
<feature type="transmembrane region" description="Helical" evidence="1">
    <location>
        <begin position="323"/>
        <end position="346"/>
    </location>
</feature>
<keyword evidence="1" id="KW-1133">Transmembrane helix</keyword>
<feature type="transmembrane region" description="Helical" evidence="1">
    <location>
        <begin position="401"/>
        <end position="434"/>
    </location>
</feature>
<protein>
    <submittedName>
        <fullName evidence="3">Tripartite tricarboxylate transporter permease</fullName>
    </submittedName>
</protein>
<gene>
    <name evidence="3" type="ORF">ON753_04205</name>
</gene>
<evidence type="ECO:0000256" key="1">
    <source>
        <dbReference type="SAM" id="Phobius"/>
    </source>
</evidence>
<evidence type="ECO:0000313" key="3">
    <source>
        <dbReference type="EMBL" id="MCX2721612.1"/>
    </source>
</evidence>